<dbReference type="Gene3D" id="3.40.1310.30">
    <property type="match status" value="1"/>
</dbReference>
<feature type="domain" description="Plasmid replication protein origin binding" evidence="1">
    <location>
        <begin position="4"/>
        <end position="120"/>
    </location>
</feature>
<dbReference type="AlphaFoldDB" id="A0A0H5QMB6"/>
<evidence type="ECO:0008006" key="4">
    <source>
        <dbReference type="Google" id="ProtNLM"/>
    </source>
</evidence>
<evidence type="ECO:0000259" key="2">
    <source>
        <dbReference type="Pfam" id="PF21861"/>
    </source>
</evidence>
<dbReference type="InterPro" id="IPR053923">
    <property type="entry name" value="RepB_C"/>
</dbReference>
<reference evidence="3" key="1">
    <citation type="submission" date="2015-06" db="EMBL/GenBank/DDBJ databases">
        <authorList>
            <person name="Joergensen T."/>
        </authorList>
    </citation>
    <scope>NUCLEOTIDE SEQUENCE</scope>
    <source>
        <plasmid evidence="3">pRGFK1326</plasmid>
    </source>
</reference>
<dbReference type="GO" id="GO:0006260">
    <property type="term" value="P:DNA replication"/>
    <property type="evidence" value="ECO:0007669"/>
    <property type="project" value="InterPro"/>
</dbReference>
<reference evidence="3" key="2">
    <citation type="submission" date="2015-07" db="EMBL/GenBank/DDBJ databases">
        <title>Plasmids, circular viruses and viroids from rat gut.</title>
        <authorList>
            <person name="Jorgensen T.J."/>
            <person name="Hansen M.A."/>
            <person name="Xu Z."/>
            <person name="Tabak M.A."/>
            <person name="Sorensen S.J."/>
            <person name="Hansen L.H."/>
        </authorList>
    </citation>
    <scope>NUCLEOTIDE SEQUENCE</scope>
    <source>
        <plasmid evidence="3">pRGFK1326</plasmid>
    </source>
</reference>
<evidence type="ECO:0000259" key="1">
    <source>
        <dbReference type="Pfam" id="PF01719"/>
    </source>
</evidence>
<evidence type="ECO:0000313" key="3">
    <source>
        <dbReference type="EMBL" id="CRY96912.1"/>
    </source>
</evidence>
<proteinExistence type="predicted"/>
<dbReference type="Pfam" id="PF01719">
    <property type="entry name" value="Rep_OBD"/>
    <property type="match status" value="1"/>
</dbReference>
<dbReference type="InterPro" id="IPR002631">
    <property type="entry name" value="Plasmid_rep_OBD"/>
</dbReference>
<accession>A0A0H5QMB6</accession>
<organism evidence="3">
    <name type="scientific">uncultured prokaryote</name>
    <dbReference type="NCBI Taxonomy" id="198431"/>
    <lineage>
        <taxon>unclassified sequences</taxon>
        <taxon>environmental samples</taxon>
    </lineage>
</organism>
<dbReference type="EMBL" id="LN853892">
    <property type="protein sequence ID" value="CRY96912.1"/>
    <property type="molecule type" value="Genomic_DNA"/>
</dbReference>
<dbReference type="Pfam" id="PF21861">
    <property type="entry name" value="RepB_C"/>
    <property type="match status" value="1"/>
</dbReference>
<geneLocation type="plasmid" evidence="3">
    <name>pRGFK1326</name>
</geneLocation>
<dbReference type="GO" id="GO:0003677">
    <property type="term" value="F:DNA binding"/>
    <property type="evidence" value="ECO:0007669"/>
    <property type="project" value="InterPro"/>
</dbReference>
<sequence>MPSKNVKKRNWAFVVYPESAPNSWRDKLQQTGLKCAISPLHDRDMEPDGNPKKAHYHVIICYDGPQTYNAVKALTASLRQPIPQPLESVRGYYRYLCHLDNPDKAQYSKADIVTVNGFDIRDYVELTRTEVVKILGLIHDFIRDNNIIEYSDLLDCLHDGDGLDDWYEVAVSHTLVLASYLRSRREKGRVRDDGRNK</sequence>
<feature type="domain" description="Replication protein RepB C-terminal" evidence="2">
    <location>
        <begin position="133"/>
        <end position="185"/>
    </location>
</feature>
<keyword evidence="3" id="KW-0614">Plasmid</keyword>
<dbReference type="GO" id="GO:0003916">
    <property type="term" value="F:DNA topoisomerase activity"/>
    <property type="evidence" value="ECO:0007669"/>
    <property type="project" value="InterPro"/>
</dbReference>
<protein>
    <recommendedName>
        <fullName evidence="4">Replication protein</fullName>
    </recommendedName>
</protein>
<name>A0A0H5QMB6_9ZZZZ</name>